<evidence type="ECO:0000313" key="2">
    <source>
        <dbReference type="EMBL" id="UYQ94371.1"/>
    </source>
</evidence>
<dbReference type="EMBL" id="CP107006">
    <property type="protein sequence ID" value="UYQ94371.1"/>
    <property type="molecule type" value="Genomic_DNA"/>
</dbReference>
<gene>
    <name evidence="2" type="ORF">MKQ68_04615</name>
</gene>
<name>A0ABY6J3X7_9BACT</name>
<dbReference type="PROSITE" id="PS51257">
    <property type="entry name" value="PROKAR_LIPOPROTEIN"/>
    <property type="match status" value="1"/>
</dbReference>
<evidence type="ECO:0000256" key="1">
    <source>
        <dbReference type="SAM" id="SignalP"/>
    </source>
</evidence>
<dbReference type="Proteomes" id="UP001162741">
    <property type="component" value="Chromosome"/>
</dbReference>
<proteinExistence type="predicted"/>
<accession>A0ABY6J3X7</accession>
<sequence>MKILARIFLPVALLITAACSKDETKPYDHPFFHIHVSNEDTVFVRFNRKDTVNYNVYYSGKLQFEPMDVKYEVVAGNGLQQGRDYQLINTSDTLRFVQGMFERPVRIAWKESPLDPSKNNSLTIRILRNSKNYTIGLPGPDKLQSSLVIIKN</sequence>
<dbReference type="RefSeq" id="WP_244841360.1">
    <property type="nucleotide sequence ID" value="NZ_CP107006.1"/>
</dbReference>
<feature type="chain" id="PRO_5046958696" evidence="1">
    <location>
        <begin position="21"/>
        <end position="152"/>
    </location>
</feature>
<feature type="signal peptide" evidence="1">
    <location>
        <begin position="1"/>
        <end position="20"/>
    </location>
</feature>
<keyword evidence="3" id="KW-1185">Reference proteome</keyword>
<protein>
    <submittedName>
        <fullName evidence="2">Uncharacterized protein</fullName>
    </submittedName>
</protein>
<reference evidence="2" key="1">
    <citation type="submission" date="2022-10" db="EMBL/GenBank/DDBJ databases">
        <title>Chitinophaga sp. nov., isolated from soil.</title>
        <authorList>
            <person name="Jeon C.O."/>
        </authorList>
    </citation>
    <scope>NUCLEOTIDE SEQUENCE</scope>
    <source>
        <strain evidence="2">R8</strain>
    </source>
</reference>
<keyword evidence="1" id="KW-0732">Signal</keyword>
<organism evidence="2 3">
    <name type="scientific">Chitinophaga horti</name>
    <dbReference type="NCBI Taxonomy" id="2920382"/>
    <lineage>
        <taxon>Bacteria</taxon>
        <taxon>Pseudomonadati</taxon>
        <taxon>Bacteroidota</taxon>
        <taxon>Chitinophagia</taxon>
        <taxon>Chitinophagales</taxon>
        <taxon>Chitinophagaceae</taxon>
        <taxon>Chitinophaga</taxon>
    </lineage>
</organism>
<evidence type="ECO:0000313" key="3">
    <source>
        <dbReference type="Proteomes" id="UP001162741"/>
    </source>
</evidence>